<evidence type="ECO:0000313" key="3">
    <source>
        <dbReference type="Proteomes" id="UP000694412"/>
    </source>
</evidence>
<reference evidence="2" key="3">
    <citation type="submission" date="2025-09" db="UniProtKB">
        <authorList>
            <consortium name="Ensembl"/>
        </authorList>
    </citation>
    <scope>IDENTIFICATION</scope>
</reference>
<reference evidence="2" key="2">
    <citation type="submission" date="2025-08" db="UniProtKB">
        <authorList>
            <consortium name="Ensembl"/>
        </authorList>
    </citation>
    <scope>IDENTIFICATION</scope>
</reference>
<protein>
    <submittedName>
        <fullName evidence="2">Uncharacterized protein</fullName>
    </submittedName>
</protein>
<accession>A0A8C2SNJ3</accession>
<feature type="compositionally biased region" description="Pro residues" evidence="1">
    <location>
        <begin position="64"/>
        <end position="84"/>
    </location>
</feature>
<feature type="region of interest" description="Disordered" evidence="1">
    <location>
        <begin position="16"/>
        <end position="35"/>
    </location>
</feature>
<dbReference type="AlphaFoldDB" id="A0A8C2SNJ3"/>
<evidence type="ECO:0000313" key="2">
    <source>
        <dbReference type="Ensembl" id="ENSCJPP00005000869.1"/>
    </source>
</evidence>
<name>A0A8C2SNJ3_COTJA</name>
<evidence type="ECO:0000256" key="1">
    <source>
        <dbReference type="SAM" id="MobiDB-lite"/>
    </source>
</evidence>
<reference evidence="2" key="1">
    <citation type="submission" date="2015-11" db="EMBL/GenBank/DDBJ databases">
        <authorList>
            <consortium name="International Coturnix japonica Genome Analysis Consortium"/>
            <person name="Warren W."/>
            <person name="Burt D.W."/>
            <person name="Antin P.B."/>
            <person name="Lanford R."/>
            <person name="Gros J."/>
            <person name="Wilson R.K."/>
        </authorList>
    </citation>
    <scope>NUCLEOTIDE SEQUENCE [LARGE SCALE GENOMIC DNA]</scope>
</reference>
<sequence>MQTKGLKESCRYTSVGRAGSAMGHPTHTYGAAGASSPVTSPRLYFVLLQLVDLNLGTKLHVKPMGPPQPPPKTPNPYPPDPPRPQPKRVYGTPPPPTSTTPFP</sequence>
<dbReference type="Ensembl" id="ENSCJPT00005001536.1">
    <property type="protein sequence ID" value="ENSCJPP00005000869.1"/>
    <property type="gene ID" value="ENSCJPG00005000960.1"/>
</dbReference>
<organism evidence="2 3">
    <name type="scientific">Coturnix japonica</name>
    <name type="common">Japanese quail</name>
    <name type="synonym">Coturnix coturnix japonica</name>
    <dbReference type="NCBI Taxonomy" id="93934"/>
    <lineage>
        <taxon>Eukaryota</taxon>
        <taxon>Metazoa</taxon>
        <taxon>Chordata</taxon>
        <taxon>Craniata</taxon>
        <taxon>Vertebrata</taxon>
        <taxon>Euteleostomi</taxon>
        <taxon>Archelosauria</taxon>
        <taxon>Archosauria</taxon>
        <taxon>Dinosauria</taxon>
        <taxon>Saurischia</taxon>
        <taxon>Theropoda</taxon>
        <taxon>Coelurosauria</taxon>
        <taxon>Aves</taxon>
        <taxon>Neognathae</taxon>
        <taxon>Galloanserae</taxon>
        <taxon>Galliformes</taxon>
        <taxon>Phasianidae</taxon>
        <taxon>Perdicinae</taxon>
        <taxon>Coturnix</taxon>
    </lineage>
</organism>
<dbReference type="Proteomes" id="UP000694412">
    <property type="component" value="Chromosome LGE22C19W28_E50C23"/>
</dbReference>
<feature type="compositionally biased region" description="Pro residues" evidence="1">
    <location>
        <begin position="92"/>
        <end position="103"/>
    </location>
</feature>
<feature type="region of interest" description="Disordered" evidence="1">
    <location>
        <begin position="59"/>
        <end position="103"/>
    </location>
</feature>
<keyword evidence="3" id="KW-1185">Reference proteome</keyword>
<proteinExistence type="predicted"/>